<evidence type="ECO:0000313" key="1">
    <source>
        <dbReference type="EMBL" id="UTZ25345.1"/>
    </source>
</evidence>
<dbReference type="InterPro" id="IPR021431">
    <property type="entry name" value="DUF3080"/>
</dbReference>
<reference evidence="1" key="1">
    <citation type="submission" date="2020-03" db="EMBL/GenBank/DDBJ databases">
        <title>Five strains of Vibrio campbellii isolated from Mariana Trench.</title>
        <authorList>
            <person name="Liang J."/>
            <person name="Zhang X.-H."/>
        </authorList>
    </citation>
    <scope>NUCLEOTIDE SEQUENCE</scope>
    <source>
        <strain evidence="1">LJC014</strain>
    </source>
</reference>
<sequence>MRTSLIATTLSLSITLLSGCNEWFNPEKAVFEKYNQRLANVLDVSESALEPSPAITIPDKRELFQELPRLSLGLLESYQLRQCGLFNLIAEKNSQLGKVQDAFYDFDYQTSLLRTLNGCLSEYPLSDEESTKLSGLYDQKWHHLTVHLDNMLLTSDAMRKQLTGSAWLPLESKDQVAHVRDAFFVLNAMYQTPYRTLSRLPETTIVNYQEELEKTRLIGRLYYTLIDATHWLNHTTQMLEANQDKIICGANRDTTQFRYLRNVFQSIYVAEVQPYMAFVDGTYQQLEGGINLVERRMAAHGASYGIEEAHEQFRRETLEHVQFWKGLFKRCGVAVGNHLRDNT</sequence>
<proteinExistence type="predicted"/>
<dbReference type="PROSITE" id="PS51257">
    <property type="entry name" value="PROKAR_LIPOPROTEIN"/>
    <property type="match status" value="1"/>
</dbReference>
<dbReference type="RefSeq" id="WP_255936547.1">
    <property type="nucleotide sequence ID" value="NZ_CP050467.1"/>
</dbReference>
<organism evidence="1 2">
    <name type="scientific">Vibrio campbellii</name>
    <dbReference type="NCBI Taxonomy" id="680"/>
    <lineage>
        <taxon>Bacteria</taxon>
        <taxon>Pseudomonadati</taxon>
        <taxon>Pseudomonadota</taxon>
        <taxon>Gammaproteobacteria</taxon>
        <taxon>Vibrionales</taxon>
        <taxon>Vibrionaceae</taxon>
        <taxon>Vibrio</taxon>
    </lineage>
</organism>
<dbReference type="AlphaFoldDB" id="A0AAE9SMN5"/>
<gene>
    <name evidence="1" type="ORF">HB761_00455</name>
</gene>
<protein>
    <submittedName>
        <fullName evidence="1">DUF3080 domain-containing protein</fullName>
    </submittedName>
</protein>
<accession>A0AAE9SMN5</accession>
<dbReference type="Proteomes" id="UP001058687">
    <property type="component" value="Chromosome 1"/>
</dbReference>
<dbReference type="Pfam" id="PF11279">
    <property type="entry name" value="DUF3080"/>
    <property type="match status" value="1"/>
</dbReference>
<evidence type="ECO:0000313" key="2">
    <source>
        <dbReference type="Proteomes" id="UP001058687"/>
    </source>
</evidence>
<name>A0AAE9SMN5_9VIBR</name>
<dbReference type="EMBL" id="CP050467">
    <property type="protein sequence ID" value="UTZ25345.1"/>
    <property type="molecule type" value="Genomic_DNA"/>
</dbReference>